<name>A0A109WVK4_SELLE</name>
<evidence type="ECO:0000256" key="6">
    <source>
        <dbReference type="ARBA" id="ARBA00022781"/>
    </source>
</evidence>
<evidence type="ECO:0000256" key="15">
    <source>
        <dbReference type="SAM" id="SignalP"/>
    </source>
</evidence>
<keyword evidence="6 14" id="KW-0375">Hydrogen ion transport</keyword>
<dbReference type="PANTHER" id="PTHR39937:SF1">
    <property type="entry name" value="ATP SYNTHASE PROTEIN 8"/>
    <property type="match status" value="1"/>
</dbReference>
<reference evidence="16" key="1">
    <citation type="submission" date="2015-11" db="EMBL/GenBank/DDBJ databases">
        <title>Selaroides leptolepis complete mitochondria sequence.</title>
        <authorList>
            <person name="Zhang H."/>
            <person name="Zeng D."/>
            <person name="Xu Y."/>
            <person name="Hang Y."/>
            <person name="Fang H."/>
            <person name="Xu L."/>
            <person name="Gong B."/>
        </authorList>
    </citation>
    <scope>NUCLEOTIDE SEQUENCE</scope>
    <source>
        <tissue evidence="16">Skeletal muscle</tissue>
    </source>
</reference>
<feature type="chain" id="PRO_5007141677" description="ATP synthase complex subunit 8" evidence="15">
    <location>
        <begin position="31"/>
        <end position="55"/>
    </location>
</feature>
<dbReference type="GO" id="GO:0015986">
    <property type="term" value="P:proton motive force-driven ATP synthesis"/>
    <property type="evidence" value="ECO:0007669"/>
    <property type="project" value="InterPro"/>
</dbReference>
<keyword evidence="10" id="KW-0472">Membrane</keyword>
<keyword evidence="8 14" id="KW-0406">Ion transport</keyword>
<organism evidence="16">
    <name type="scientific">Selaroides leptolepis</name>
    <name type="common">Yellowstripe scad</name>
    <name type="synonym">Caranx leptolepis</name>
    <dbReference type="NCBI Taxonomy" id="173311"/>
    <lineage>
        <taxon>Eukaryota</taxon>
        <taxon>Metazoa</taxon>
        <taxon>Chordata</taxon>
        <taxon>Craniata</taxon>
        <taxon>Vertebrata</taxon>
        <taxon>Euteleostomi</taxon>
        <taxon>Actinopterygii</taxon>
        <taxon>Neopterygii</taxon>
        <taxon>Teleostei</taxon>
        <taxon>Neoteleostei</taxon>
        <taxon>Acanthomorphata</taxon>
        <taxon>Carangaria</taxon>
        <taxon>Carangiformes</taxon>
        <taxon>Carangidae</taxon>
        <taxon>Selaroides</taxon>
    </lineage>
</organism>
<dbReference type="Pfam" id="PF00895">
    <property type="entry name" value="ATP-synt_8"/>
    <property type="match status" value="1"/>
</dbReference>
<keyword evidence="11" id="KW-0066">ATP synthesis</keyword>
<proteinExistence type="inferred from homology"/>
<protein>
    <recommendedName>
        <fullName evidence="14">ATP synthase complex subunit 8</fullName>
    </recommendedName>
</protein>
<dbReference type="AlphaFoldDB" id="A0A109WVK4"/>
<comment type="similarity">
    <text evidence="2 14">Belongs to the ATPase protein 8 family.</text>
</comment>
<dbReference type="EMBL" id="KU159666">
    <property type="protein sequence ID" value="AMF83616.1"/>
    <property type="molecule type" value="Genomic_DNA"/>
</dbReference>
<evidence type="ECO:0000256" key="3">
    <source>
        <dbReference type="ARBA" id="ARBA00022448"/>
    </source>
</evidence>
<comment type="subcellular location">
    <subcellularLocation>
        <location evidence="1 14">Mitochondrion membrane</location>
        <topology evidence="1 14">Single-pass membrane protein</topology>
    </subcellularLocation>
</comment>
<evidence type="ECO:0000256" key="4">
    <source>
        <dbReference type="ARBA" id="ARBA00022547"/>
    </source>
</evidence>
<comment type="subunit">
    <text evidence="13">Component of the ATP synthase complex composed at least of ATP5F1A/subunit alpha, ATP5F1B/subunit beta, ATP5MC1/subunit c (homooctomer), MT-ATP6/subunit a, MT-ATP8/subunit 8, ATP5ME/subunit e, ATP5MF/subunit f, ATP5MG/subunit g, ATP5MK/subunit k, ATP5MJ/subunit j, ATP5F1C/subunit gamma, ATP5F1D/subunit delta, ATP5F1E/subunit epsilon, ATP5PF/subunit F6, ATP5PB/subunit b, ATP5PD/subunit d, ATP5PO/subunit OSCP. ATP synthase complex consists of a soluble F(1) head domain (subunits alpha(3) and beta(3)) - the catalytic core - and a membrane F(0) domain - the membrane proton channel (subunits c, a, 8, e, f, g, k and j). These two domains are linked by a central stalk (subunits gamma, delta, and epsilon) rotating inside the F1 region and a stationary peripheral stalk (subunits F6, b, d, and OSCP).</text>
</comment>
<keyword evidence="3 14" id="KW-0813">Transport</keyword>
<sequence length="55" mass="6649">MPQRNRAPSFAFLTYSWVIFLTVLPSKVMPHTYPYEPTRQSTYNPKTEAWTWPWQ</sequence>
<evidence type="ECO:0000256" key="11">
    <source>
        <dbReference type="ARBA" id="ARBA00023310"/>
    </source>
</evidence>
<evidence type="ECO:0000256" key="2">
    <source>
        <dbReference type="ARBA" id="ARBA00008892"/>
    </source>
</evidence>
<dbReference type="InterPro" id="IPR050635">
    <property type="entry name" value="ATPase_protein_8"/>
</dbReference>
<keyword evidence="4 14" id="KW-0138">CF(0)</keyword>
<evidence type="ECO:0000256" key="5">
    <source>
        <dbReference type="ARBA" id="ARBA00022692"/>
    </source>
</evidence>
<dbReference type="PANTHER" id="PTHR39937">
    <property type="entry name" value="ATP SYNTHASE PROTEIN 8"/>
    <property type="match status" value="1"/>
</dbReference>
<dbReference type="GO" id="GO:0015078">
    <property type="term" value="F:proton transmembrane transporter activity"/>
    <property type="evidence" value="ECO:0007669"/>
    <property type="project" value="InterPro"/>
</dbReference>
<dbReference type="InterPro" id="IPR001421">
    <property type="entry name" value="ATP8_metazoa"/>
</dbReference>
<dbReference type="GO" id="GO:0031966">
    <property type="term" value="C:mitochondrial membrane"/>
    <property type="evidence" value="ECO:0007669"/>
    <property type="project" value="UniProtKB-SubCell"/>
</dbReference>
<keyword evidence="5 14" id="KW-0812">Transmembrane</keyword>
<evidence type="ECO:0000256" key="9">
    <source>
        <dbReference type="ARBA" id="ARBA00023128"/>
    </source>
</evidence>
<evidence type="ECO:0000256" key="12">
    <source>
        <dbReference type="ARBA" id="ARBA00053067"/>
    </source>
</evidence>
<evidence type="ECO:0000256" key="8">
    <source>
        <dbReference type="ARBA" id="ARBA00023065"/>
    </source>
</evidence>
<evidence type="ECO:0000256" key="10">
    <source>
        <dbReference type="ARBA" id="ARBA00023136"/>
    </source>
</evidence>
<evidence type="ECO:0000256" key="13">
    <source>
        <dbReference type="ARBA" id="ARBA00064647"/>
    </source>
</evidence>
<evidence type="ECO:0000256" key="14">
    <source>
        <dbReference type="RuleBase" id="RU003661"/>
    </source>
</evidence>
<evidence type="ECO:0000256" key="1">
    <source>
        <dbReference type="ARBA" id="ARBA00004304"/>
    </source>
</evidence>
<comment type="function">
    <text evidence="12">Subunit 8, of the mitochondrial membrane ATP synthase complex (F(1)F(0) ATP synthase or Complex V) that produces ATP from ADP in the presence of a proton gradient across the membrane which is generated by electron transport complexes of the respiratory chain. ATP synthase complex consist of a soluble F(1) head domain - the catalytic core - and a membrane F(1) domain - the membrane proton channel. These two domains are linked by a central stalk rotating inside the F(1) region and a stationary peripheral stalk. During catalysis, ATP synthesis in the catalytic domain of F(1) is coupled via a rotary mechanism of the central stalk subunits to proton translocation. In vivo, can only synthesize ATP although its ATP hydrolase activity can be activated artificially in vitro. Part of the complex F(0) domain.</text>
</comment>
<keyword evidence="9 14" id="KW-0496">Mitochondrion</keyword>
<geneLocation type="mitochondrion" evidence="16"/>
<keyword evidence="15" id="KW-0732">Signal</keyword>
<evidence type="ECO:0000256" key="7">
    <source>
        <dbReference type="ARBA" id="ARBA00022989"/>
    </source>
</evidence>
<evidence type="ECO:0000313" key="16">
    <source>
        <dbReference type="EMBL" id="AMF83616.1"/>
    </source>
</evidence>
<gene>
    <name evidence="16" type="primary">ATP8</name>
</gene>
<feature type="signal peptide" evidence="15">
    <location>
        <begin position="1"/>
        <end position="30"/>
    </location>
</feature>
<dbReference type="GO" id="GO:0045259">
    <property type="term" value="C:proton-transporting ATP synthase complex"/>
    <property type="evidence" value="ECO:0007669"/>
    <property type="project" value="UniProtKB-KW"/>
</dbReference>
<keyword evidence="7" id="KW-1133">Transmembrane helix</keyword>
<accession>A0A109WVK4</accession>